<gene>
    <name evidence="3" type="ORF">N7E81_05580</name>
</gene>
<reference evidence="3" key="1">
    <citation type="submission" date="2022-10" db="EMBL/GenBank/DDBJ databases">
        <title>Comparative genomics and taxonomic characterization of three novel marine species of genus Reichenbachiella exhibiting antioxidant and polysaccharide degradation activities.</title>
        <authorList>
            <person name="Muhammad N."/>
            <person name="Lee Y.-J."/>
            <person name="Ko J."/>
            <person name="Kim S.-G."/>
        </authorList>
    </citation>
    <scope>NUCLEOTIDE SEQUENCE</scope>
    <source>
        <strain evidence="3">Wsw4-B4</strain>
    </source>
</reference>
<keyword evidence="4" id="KW-1185">Reference proteome</keyword>
<comment type="similarity">
    <text evidence="1">Belongs to the phosphate/phosphite/phosphonate binding protein family.</text>
</comment>
<dbReference type="InterPro" id="IPR005770">
    <property type="entry name" value="PhnD"/>
</dbReference>
<evidence type="ECO:0000256" key="2">
    <source>
        <dbReference type="ARBA" id="ARBA00022729"/>
    </source>
</evidence>
<accession>A0ABY6D440</accession>
<dbReference type="NCBIfam" id="TIGR01098">
    <property type="entry name" value="3A0109s03R"/>
    <property type="match status" value="1"/>
</dbReference>
<dbReference type="RefSeq" id="WP_263052299.1">
    <property type="nucleotide sequence ID" value="NZ_CP106735.1"/>
</dbReference>
<dbReference type="Pfam" id="PF12974">
    <property type="entry name" value="Phosphonate-bd"/>
    <property type="match status" value="1"/>
</dbReference>
<sequence length="333" mass="37270">MKTLLYFAVFATCLWSCSQKKKQDVDPEKLLNELMEKTDLVSEETAKGMISSVSFGSKKQPIRFYLTKQTSEDEMREKLAPLFEFLTTETGLFFEMHIPSTYQDMIMAFARDEAHVALMNSLSYIKAKDAYGVKAQLKIIRFRSASYYGQIIASAELGIEDIEGLQGKSMAYTDPASASGYLYPHHILFENNIVPSKVIFGGSHSAVVRMIYNGEVDAGATYYSAPDSEGKIRDARARLLDEYPDLAQKVKVVTITRPIPNDPIAIGRQIDKKLAYEIGNALIKFMSTPEAKTSLGSLYGIDGFVRANDMEYNTLREAMFIEDSLANLPVPTF</sequence>
<dbReference type="Proteomes" id="UP001062165">
    <property type="component" value="Chromosome"/>
</dbReference>
<dbReference type="PANTHER" id="PTHR35841">
    <property type="entry name" value="PHOSPHONATES-BINDING PERIPLASMIC PROTEIN"/>
    <property type="match status" value="1"/>
</dbReference>
<dbReference type="Gene3D" id="3.40.190.10">
    <property type="entry name" value="Periplasmic binding protein-like II"/>
    <property type="match status" value="2"/>
</dbReference>
<keyword evidence="2" id="KW-0732">Signal</keyword>
<dbReference type="PANTHER" id="PTHR35841:SF1">
    <property type="entry name" value="PHOSPHONATES-BINDING PERIPLASMIC PROTEIN"/>
    <property type="match status" value="1"/>
</dbReference>
<dbReference type="SUPFAM" id="SSF53850">
    <property type="entry name" value="Periplasmic binding protein-like II"/>
    <property type="match status" value="1"/>
</dbReference>
<name>A0ABY6D440_9BACT</name>
<organism evidence="3 4">
    <name type="scientific">Reichenbachiella carrageenanivorans</name>
    <dbReference type="NCBI Taxonomy" id="2979869"/>
    <lineage>
        <taxon>Bacteria</taxon>
        <taxon>Pseudomonadati</taxon>
        <taxon>Bacteroidota</taxon>
        <taxon>Cytophagia</taxon>
        <taxon>Cytophagales</taxon>
        <taxon>Reichenbachiellaceae</taxon>
        <taxon>Reichenbachiella</taxon>
    </lineage>
</organism>
<evidence type="ECO:0000313" key="3">
    <source>
        <dbReference type="EMBL" id="UXX80569.1"/>
    </source>
</evidence>
<dbReference type="EMBL" id="CP106735">
    <property type="protein sequence ID" value="UXX80569.1"/>
    <property type="molecule type" value="Genomic_DNA"/>
</dbReference>
<evidence type="ECO:0000313" key="4">
    <source>
        <dbReference type="Proteomes" id="UP001062165"/>
    </source>
</evidence>
<dbReference type="CDD" id="cd01071">
    <property type="entry name" value="PBP2_PhnD_like"/>
    <property type="match status" value="1"/>
</dbReference>
<protein>
    <submittedName>
        <fullName evidence="3">Phosphate/phosphite/phosphonate ABC transporter substrate-binding protein</fullName>
    </submittedName>
</protein>
<proteinExistence type="inferred from homology"/>
<evidence type="ECO:0000256" key="1">
    <source>
        <dbReference type="ARBA" id="ARBA00007162"/>
    </source>
</evidence>